<evidence type="ECO:0000256" key="1">
    <source>
        <dbReference type="ARBA" id="ARBA00004123"/>
    </source>
</evidence>
<keyword evidence="3" id="KW-0539">Nucleus</keyword>
<dbReference type="InterPro" id="IPR045109">
    <property type="entry name" value="LSDs-like"/>
</dbReference>
<proteinExistence type="predicted"/>
<dbReference type="GO" id="GO:0032454">
    <property type="term" value="F:histone H3K9 demethylase activity"/>
    <property type="evidence" value="ECO:0007669"/>
    <property type="project" value="InterPro"/>
</dbReference>
<evidence type="ECO:0000256" key="4">
    <source>
        <dbReference type="SAM" id="MobiDB-lite"/>
    </source>
</evidence>
<reference evidence="6" key="2">
    <citation type="submission" date="2023-02" db="EMBL/GenBank/DDBJ databases">
        <authorList>
            <consortium name="DOE Joint Genome Institute"/>
            <person name="Mondo S.J."/>
            <person name="Chang Y."/>
            <person name="Wang Y."/>
            <person name="Ahrendt S."/>
            <person name="Andreopoulos W."/>
            <person name="Barry K."/>
            <person name="Beard J."/>
            <person name="Benny G.L."/>
            <person name="Blankenship S."/>
            <person name="Bonito G."/>
            <person name="Cuomo C."/>
            <person name="Desiro A."/>
            <person name="Gervers K.A."/>
            <person name="Hundley H."/>
            <person name="Kuo A."/>
            <person name="LaButti K."/>
            <person name="Lang B.F."/>
            <person name="Lipzen A."/>
            <person name="O'Donnell K."/>
            <person name="Pangilinan J."/>
            <person name="Reynolds N."/>
            <person name="Sandor L."/>
            <person name="Smith M.W."/>
            <person name="Tsang A."/>
            <person name="Grigoriev I.V."/>
            <person name="Stajich J.E."/>
            <person name="Spatafora J.W."/>
        </authorList>
    </citation>
    <scope>NUCLEOTIDE SEQUENCE</scope>
    <source>
        <strain evidence="6">RSA 2281</strain>
    </source>
</reference>
<dbReference type="GO" id="GO:0031490">
    <property type="term" value="F:chromatin DNA binding"/>
    <property type="evidence" value="ECO:0007669"/>
    <property type="project" value="TreeGrafter"/>
</dbReference>
<organism evidence="6 7">
    <name type="scientific">Phascolomyces articulosus</name>
    <dbReference type="NCBI Taxonomy" id="60185"/>
    <lineage>
        <taxon>Eukaryota</taxon>
        <taxon>Fungi</taxon>
        <taxon>Fungi incertae sedis</taxon>
        <taxon>Mucoromycota</taxon>
        <taxon>Mucoromycotina</taxon>
        <taxon>Mucoromycetes</taxon>
        <taxon>Mucorales</taxon>
        <taxon>Lichtheimiaceae</taxon>
        <taxon>Phascolomyces</taxon>
    </lineage>
</organism>
<keyword evidence="7" id="KW-1185">Reference proteome</keyword>
<dbReference type="GO" id="GO:0006357">
    <property type="term" value="P:regulation of transcription by RNA polymerase II"/>
    <property type="evidence" value="ECO:0007669"/>
    <property type="project" value="TreeGrafter"/>
</dbReference>
<reference evidence="6" key="1">
    <citation type="journal article" date="2022" name="IScience">
        <title>Evolution of zygomycete secretomes and the origins of terrestrial fungal ecologies.</title>
        <authorList>
            <person name="Chang Y."/>
            <person name="Wang Y."/>
            <person name="Mondo S."/>
            <person name="Ahrendt S."/>
            <person name="Andreopoulos W."/>
            <person name="Barry K."/>
            <person name="Beard J."/>
            <person name="Benny G.L."/>
            <person name="Blankenship S."/>
            <person name="Bonito G."/>
            <person name="Cuomo C."/>
            <person name="Desiro A."/>
            <person name="Gervers K.A."/>
            <person name="Hundley H."/>
            <person name="Kuo A."/>
            <person name="LaButti K."/>
            <person name="Lang B.F."/>
            <person name="Lipzen A."/>
            <person name="O'Donnell K."/>
            <person name="Pangilinan J."/>
            <person name="Reynolds N."/>
            <person name="Sandor L."/>
            <person name="Smith M.E."/>
            <person name="Tsang A."/>
            <person name="Grigoriev I.V."/>
            <person name="Stajich J.E."/>
            <person name="Spatafora J.W."/>
        </authorList>
    </citation>
    <scope>NUCLEOTIDE SEQUENCE</scope>
    <source>
        <strain evidence="6">RSA 2281</strain>
    </source>
</reference>
<evidence type="ECO:0000259" key="5">
    <source>
        <dbReference type="PROSITE" id="PS51184"/>
    </source>
</evidence>
<dbReference type="Gene3D" id="2.60.120.650">
    <property type="entry name" value="Cupin"/>
    <property type="match status" value="1"/>
</dbReference>
<feature type="region of interest" description="Disordered" evidence="4">
    <location>
        <begin position="272"/>
        <end position="314"/>
    </location>
</feature>
<accession>A0AAD5KLG9</accession>
<name>A0AAD5KLG9_9FUNG</name>
<comment type="subcellular location">
    <subcellularLocation>
        <location evidence="1">Nucleus</location>
    </subcellularLocation>
</comment>
<dbReference type="SUPFAM" id="SSF57850">
    <property type="entry name" value="RING/U-box"/>
    <property type="match status" value="1"/>
</dbReference>
<evidence type="ECO:0000256" key="2">
    <source>
        <dbReference type="ARBA" id="ARBA00022723"/>
    </source>
</evidence>
<dbReference type="GO" id="GO:0000785">
    <property type="term" value="C:chromatin"/>
    <property type="evidence" value="ECO:0007669"/>
    <property type="project" value="TreeGrafter"/>
</dbReference>
<sequence length="648" mass="74790">MTASTKLVKAKPIPKRQIKPEIIRANLHKTHAPLTPQRGGCWLRSSKLKIDRCRPCIAKKNEGCRFIDMRAFPTDSFEKVALEPKKNNKKIKNDDNITNENDTQDIVLEDDPYFISFDGPDPITKYEKKKKATHIQKNRITYRNMILPTICKAMVKMLQEDNQRVLDHGALIRRRAPFTNVRHVCDVCLTSIFNLHYMCAVCAMDICVDCYDKDWEEKDNLRIAHCTYRRTHTKDHLVPVIKYELKTLQKFQEQCSQMDVDDNHDKNMTTTTIPVNGENDPLLAATSTTPPPAMTTAEPEKENEEAEPIEKEEQTIVKDETVKEKNDFLIVDADVVTLEDFRACWRQGKPVMVQNVIDSHSQELWSPESFIKKYGKTETDVIDCKTGFVDITHVKDFFEAYIDSTLRHGYDKGKPVVLKIKDWPPKEDFVKKFPKLYKDFMRILPVKEYCTVDGSFNLSNRLPKEYLPPDLGPKMFIAYGSDQGEHSVGTTKLHCDMADAVNVMCHANKSDDRDAAIWDIFPYESQAAVRMFVEKIANEQNRKIRDPIHDQWLYLNGTLLERLEKEHGVKSWRLYQNPGDAVFIPAGCAHQVSNYHSAIKCAYDFVSPENIGRCLDITSQFGRVKREDALQLKNTLLFAWSELYYSDE</sequence>
<dbReference type="PROSITE" id="PS51184">
    <property type="entry name" value="JMJC"/>
    <property type="match status" value="1"/>
</dbReference>
<dbReference type="InterPro" id="IPR003347">
    <property type="entry name" value="JmjC_dom"/>
</dbReference>
<dbReference type="SMART" id="SM00558">
    <property type="entry name" value="JmjC"/>
    <property type="match status" value="1"/>
</dbReference>
<dbReference type="GO" id="GO:0000118">
    <property type="term" value="C:histone deacetylase complex"/>
    <property type="evidence" value="ECO:0007669"/>
    <property type="project" value="TreeGrafter"/>
</dbReference>
<gene>
    <name evidence="6" type="ORF">BDA99DRAFT_533313</name>
</gene>
<evidence type="ECO:0000313" key="6">
    <source>
        <dbReference type="EMBL" id="KAI9274696.1"/>
    </source>
</evidence>
<dbReference type="PANTHER" id="PTHR12549">
    <property type="entry name" value="JMJC DOMAIN-CONTAINING HISTONE DEMETHYLATION PROTEIN"/>
    <property type="match status" value="1"/>
</dbReference>
<keyword evidence="2" id="KW-0479">Metal-binding</keyword>
<dbReference type="GO" id="GO:0003712">
    <property type="term" value="F:transcription coregulator activity"/>
    <property type="evidence" value="ECO:0007669"/>
    <property type="project" value="TreeGrafter"/>
</dbReference>
<dbReference type="GO" id="GO:0046872">
    <property type="term" value="F:metal ion binding"/>
    <property type="evidence" value="ECO:0007669"/>
    <property type="project" value="UniProtKB-KW"/>
</dbReference>
<protein>
    <recommendedName>
        <fullName evidence="5">JmjC domain-containing protein</fullName>
    </recommendedName>
</protein>
<dbReference type="EMBL" id="JAIXMP010000004">
    <property type="protein sequence ID" value="KAI9274696.1"/>
    <property type="molecule type" value="Genomic_DNA"/>
</dbReference>
<dbReference type="Pfam" id="PF02373">
    <property type="entry name" value="JmjC"/>
    <property type="match status" value="1"/>
</dbReference>
<dbReference type="CDD" id="cd02208">
    <property type="entry name" value="cupin_RmlC-like"/>
    <property type="match status" value="1"/>
</dbReference>
<dbReference type="SUPFAM" id="SSF51197">
    <property type="entry name" value="Clavaminate synthase-like"/>
    <property type="match status" value="1"/>
</dbReference>
<dbReference type="Proteomes" id="UP001209540">
    <property type="component" value="Unassembled WGS sequence"/>
</dbReference>
<evidence type="ECO:0000256" key="3">
    <source>
        <dbReference type="ARBA" id="ARBA00023242"/>
    </source>
</evidence>
<evidence type="ECO:0000313" key="7">
    <source>
        <dbReference type="Proteomes" id="UP001209540"/>
    </source>
</evidence>
<dbReference type="PANTHER" id="PTHR12549:SF38">
    <property type="entry name" value="JMJC DOMAIN-CONTAINING HISTONE DEMETHYLASE 2, ISOFORM A"/>
    <property type="match status" value="1"/>
</dbReference>
<feature type="domain" description="JmjC" evidence="5">
    <location>
        <begin position="451"/>
        <end position="622"/>
    </location>
</feature>
<dbReference type="AlphaFoldDB" id="A0AAD5KLG9"/>
<comment type="caution">
    <text evidence="6">The sequence shown here is derived from an EMBL/GenBank/DDBJ whole genome shotgun (WGS) entry which is preliminary data.</text>
</comment>